<dbReference type="Proteomes" id="UP001169069">
    <property type="component" value="Unassembled WGS sequence"/>
</dbReference>
<evidence type="ECO:0000313" key="2">
    <source>
        <dbReference type="EMBL" id="MDM5271380.1"/>
    </source>
</evidence>
<dbReference type="Pfam" id="PF13372">
    <property type="entry name" value="Alginate_exp"/>
    <property type="match status" value="1"/>
</dbReference>
<dbReference type="RefSeq" id="WP_289412786.1">
    <property type="nucleotide sequence ID" value="NZ_JAQIBD010000001.1"/>
</dbReference>
<dbReference type="InterPro" id="IPR025388">
    <property type="entry name" value="Alginate_export_dom"/>
</dbReference>
<evidence type="ECO:0000313" key="3">
    <source>
        <dbReference type="Proteomes" id="UP001169069"/>
    </source>
</evidence>
<protein>
    <submittedName>
        <fullName evidence="2">Alginate export family protein</fullName>
    </submittedName>
</protein>
<reference evidence="2" key="1">
    <citation type="submission" date="2023-01" db="EMBL/GenBank/DDBJ databases">
        <title>Sulfurovum sp. zt1-1 genome assembly.</title>
        <authorList>
            <person name="Wang J."/>
        </authorList>
    </citation>
    <scope>NUCLEOTIDE SEQUENCE</scope>
    <source>
        <strain evidence="2">Zt1-1</strain>
    </source>
</reference>
<sequence>MKLAKTFAGVLLLSQNMLCADMSFDGELRLRFEYFDNMNEKYYGANPKVGLSEDAYLLIRVRLGMSYKIDDYWSARVSMQDSRAIGWGFDNEDWYNKEFMQVNNTQVDHFELYETYLQYTTSNIVIKTGRQKIAYGDNRVFGPGEWKNSGKWVWDAARMSIRDGENYLDLFYGGTMLHDPDEFSLSHRHGYYGGGIYGHYALRKAGAIEPIFAYKENEKENQNYLSLKSYYLGARVYDDNFYGYFYNMTYIKSFGDFTKLDESRVDIDGSGFHLDAGYHFKPIHTKLGFGYTYASGDDPNTSDRETFDAVFGASDKYYGRLNLMSWSNLKDYEVFAVVKPSQKTQIKLEYHAFYADEPSNKWKSYTIPTMSSDKYGDEIDIVAVHDYNKNINVQLGLGYFKSGNYIKEAAKTDPYITKDNAFGLFTQVAYKF</sequence>
<feature type="domain" description="Alginate export" evidence="1">
    <location>
        <begin position="22"/>
        <end position="411"/>
    </location>
</feature>
<proteinExistence type="predicted"/>
<accession>A0ABT7QX12</accession>
<comment type="caution">
    <text evidence="2">The sequence shown here is derived from an EMBL/GenBank/DDBJ whole genome shotgun (WGS) entry which is preliminary data.</text>
</comment>
<dbReference type="Gene3D" id="2.40.160.100">
    <property type="match status" value="1"/>
</dbReference>
<evidence type="ECO:0000259" key="1">
    <source>
        <dbReference type="Pfam" id="PF13372"/>
    </source>
</evidence>
<dbReference type="InterPro" id="IPR053728">
    <property type="entry name" value="Alginate_Permeability_Chnl"/>
</dbReference>
<organism evidence="2 3">
    <name type="scientific">Sulfurovum zhangzhouensis</name>
    <dbReference type="NCBI Taxonomy" id="3019067"/>
    <lineage>
        <taxon>Bacteria</taxon>
        <taxon>Pseudomonadati</taxon>
        <taxon>Campylobacterota</taxon>
        <taxon>Epsilonproteobacteria</taxon>
        <taxon>Campylobacterales</taxon>
        <taxon>Sulfurovaceae</taxon>
        <taxon>Sulfurovum</taxon>
    </lineage>
</organism>
<dbReference type="EMBL" id="JAQIBD010000001">
    <property type="protein sequence ID" value="MDM5271380.1"/>
    <property type="molecule type" value="Genomic_DNA"/>
</dbReference>
<name>A0ABT7QX12_9BACT</name>
<gene>
    <name evidence="2" type="ORF">PGH07_04250</name>
</gene>
<keyword evidence="3" id="KW-1185">Reference proteome</keyword>